<feature type="transmembrane region" description="Helical" evidence="2">
    <location>
        <begin position="121"/>
        <end position="141"/>
    </location>
</feature>
<evidence type="ECO:0000256" key="2">
    <source>
        <dbReference type="SAM" id="Phobius"/>
    </source>
</evidence>
<organism evidence="3 4">
    <name type="scientific">Nocardioides flavus</name>
    <name type="common">ex Wang et al. 2016</name>
    <dbReference type="NCBI Taxonomy" id="2058780"/>
    <lineage>
        <taxon>Bacteria</taxon>
        <taxon>Bacillati</taxon>
        <taxon>Actinomycetota</taxon>
        <taxon>Actinomycetes</taxon>
        <taxon>Propionibacteriales</taxon>
        <taxon>Nocardioidaceae</taxon>
        <taxon>Nocardioides</taxon>
    </lineage>
</organism>
<evidence type="ECO:0000313" key="4">
    <source>
        <dbReference type="Proteomes" id="UP000597341"/>
    </source>
</evidence>
<evidence type="ECO:0000313" key="3">
    <source>
        <dbReference type="EMBL" id="GHE16917.1"/>
    </source>
</evidence>
<dbReference type="EMBL" id="BNAD01000003">
    <property type="protein sequence ID" value="GHE16917.1"/>
    <property type="molecule type" value="Genomic_DNA"/>
</dbReference>
<gene>
    <name evidence="3" type="ORF">GCM10011376_15270</name>
</gene>
<sequence>MKPVPATTSTRRPLPVLGVGRANGRTALAGLITALVVGILGMHALANHGTAAALTAATAATAAMGTSSTSMTSMSSRDASVAGGDSHAGHAHAAAAAGASTEGAAIGVDADSSSGHGMNHMVMLCVVMLAVAALTLLVRLASGSFQPLLPAAFKPAVVRERVLRWVRGTGPPPAWRFSVIGC</sequence>
<protein>
    <submittedName>
        <fullName evidence="3">Uncharacterized protein</fullName>
    </submittedName>
</protein>
<proteinExistence type="predicted"/>
<keyword evidence="2" id="KW-0472">Membrane</keyword>
<name>A0ABQ3HH05_9ACTN</name>
<dbReference type="RefSeq" id="WP_191278800.1">
    <property type="nucleotide sequence ID" value="NZ_BNAD01000003.1"/>
</dbReference>
<reference evidence="4" key="1">
    <citation type="journal article" date="2019" name="Int. J. Syst. Evol. Microbiol.">
        <title>The Global Catalogue of Microorganisms (GCM) 10K type strain sequencing project: providing services to taxonomists for standard genome sequencing and annotation.</title>
        <authorList>
            <consortium name="The Broad Institute Genomics Platform"/>
            <consortium name="The Broad Institute Genome Sequencing Center for Infectious Disease"/>
            <person name="Wu L."/>
            <person name="Ma J."/>
        </authorList>
    </citation>
    <scope>NUCLEOTIDE SEQUENCE [LARGE SCALE GENOMIC DNA]</scope>
    <source>
        <strain evidence="4">CGMCC 1.12791</strain>
    </source>
</reference>
<keyword evidence="2" id="KW-0812">Transmembrane</keyword>
<feature type="region of interest" description="Disordered" evidence="1">
    <location>
        <begin position="67"/>
        <end position="86"/>
    </location>
</feature>
<accession>A0ABQ3HH05</accession>
<evidence type="ECO:0000256" key="1">
    <source>
        <dbReference type="SAM" id="MobiDB-lite"/>
    </source>
</evidence>
<dbReference type="Proteomes" id="UP000597341">
    <property type="component" value="Unassembled WGS sequence"/>
</dbReference>
<keyword evidence="2" id="KW-1133">Transmembrane helix</keyword>
<feature type="transmembrane region" description="Helical" evidence="2">
    <location>
        <begin position="27"/>
        <end position="46"/>
    </location>
</feature>
<comment type="caution">
    <text evidence="3">The sequence shown here is derived from an EMBL/GenBank/DDBJ whole genome shotgun (WGS) entry which is preliminary data.</text>
</comment>
<keyword evidence="4" id="KW-1185">Reference proteome</keyword>